<dbReference type="EMBL" id="QSFD01000007">
    <property type="protein sequence ID" value="RHA18002.1"/>
    <property type="molecule type" value="Genomic_DNA"/>
</dbReference>
<gene>
    <name evidence="1" type="ORF">DW944_07990</name>
</gene>
<keyword evidence="2" id="KW-1185">Reference proteome</keyword>
<dbReference type="RefSeq" id="WP_117970809.1">
    <property type="nucleotide sequence ID" value="NZ_QSFD01000007.1"/>
</dbReference>
<dbReference type="AlphaFoldDB" id="A0A413R7G4"/>
<dbReference type="Proteomes" id="UP000284779">
    <property type="component" value="Unassembled WGS sequence"/>
</dbReference>
<comment type="caution">
    <text evidence="1">The sequence shown here is derived from an EMBL/GenBank/DDBJ whole genome shotgun (WGS) entry which is preliminary data.</text>
</comment>
<organism evidence="1 2">
    <name type="scientific">Eubacterium ventriosum</name>
    <dbReference type="NCBI Taxonomy" id="39496"/>
    <lineage>
        <taxon>Bacteria</taxon>
        <taxon>Bacillati</taxon>
        <taxon>Bacillota</taxon>
        <taxon>Clostridia</taxon>
        <taxon>Eubacteriales</taxon>
        <taxon>Eubacteriaceae</taxon>
        <taxon>Eubacterium</taxon>
    </lineage>
</organism>
<protein>
    <submittedName>
        <fullName evidence="1">Uncharacterized protein</fullName>
    </submittedName>
</protein>
<accession>A0A413R7G4</accession>
<name>A0A413R7G4_9FIRM</name>
<proteinExistence type="predicted"/>
<reference evidence="1 2" key="1">
    <citation type="submission" date="2018-08" db="EMBL/GenBank/DDBJ databases">
        <title>A genome reference for cultivated species of the human gut microbiota.</title>
        <authorList>
            <person name="Zou Y."/>
            <person name="Xue W."/>
            <person name="Luo G."/>
        </authorList>
    </citation>
    <scope>NUCLEOTIDE SEQUENCE [LARGE SCALE GENOMIC DNA]</scope>
    <source>
        <strain evidence="1 2">AM44-11BH</strain>
    </source>
</reference>
<evidence type="ECO:0000313" key="1">
    <source>
        <dbReference type="EMBL" id="RHA18002.1"/>
    </source>
</evidence>
<sequence length="169" mass="19926">MVNKISEPKLEKIKMYVKDDMAYICDWYKKQEEIIAKASKYVYSIKVGEDIEILTEKGESVKSKSEKIIADKLNMMNIPYCYEVPLYLKGYGYVKPDFKVLNVATRKEYYWEHYGMMDNKDYIIKALKKKNSYISNNFIVGDNLIETYESQSCPLDTRNVEKIIKTFLV</sequence>
<evidence type="ECO:0000313" key="2">
    <source>
        <dbReference type="Proteomes" id="UP000284779"/>
    </source>
</evidence>